<dbReference type="Proteomes" id="UP000799118">
    <property type="component" value="Unassembled WGS sequence"/>
</dbReference>
<dbReference type="GO" id="GO:0005576">
    <property type="term" value="C:extracellular region"/>
    <property type="evidence" value="ECO:0007669"/>
    <property type="project" value="UniProtKB-SubCell"/>
</dbReference>
<keyword evidence="13" id="KW-0439">Lignin degradation</keyword>
<dbReference type="CDD" id="cd13903">
    <property type="entry name" value="CuRO_3_Tv-LCC_like"/>
    <property type="match status" value="1"/>
</dbReference>
<dbReference type="EC" id="1.10.3.2" evidence="5"/>
<feature type="chain" id="PRO_5025485752" description="laccase" evidence="14">
    <location>
        <begin position="16"/>
        <end position="522"/>
    </location>
</feature>
<dbReference type="SUPFAM" id="SSF49503">
    <property type="entry name" value="Cupredoxins"/>
    <property type="match status" value="3"/>
</dbReference>
<evidence type="ECO:0000259" key="16">
    <source>
        <dbReference type="Pfam" id="PF07731"/>
    </source>
</evidence>
<comment type="catalytic activity">
    <reaction evidence="1">
        <text>4 hydroquinone + O2 = 4 benzosemiquinone + 2 H2O</text>
        <dbReference type="Rhea" id="RHEA:11276"/>
        <dbReference type="ChEBI" id="CHEBI:15377"/>
        <dbReference type="ChEBI" id="CHEBI:15379"/>
        <dbReference type="ChEBI" id="CHEBI:17594"/>
        <dbReference type="ChEBI" id="CHEBI:17977"/>
        <dbReference type="EC" id="1.10.3.2"/>
    </reaction>
</comment>
<dbReference type="GO" id="GO:0046274">
    <property type="term" value="P:lignin catabolic process"/>
    <property type="evidence" value="ECO:0007669"/>
    <property type="project" value="UniProtKB-KW"/>
</dbReference>
<evidence type="ECO:0000256" key="2">
    <source>
        <dbReference type="ARBA" id="ARBA00001935"/>
    </source>
</evidence>
<dbReference type="Pfam" id="PF07731">
    <property type="entry name" value="Cu-oxidase_2"/>
    <property type="match status" value="1"/>
</dbReference>
<organism evidence="18 19">
    <name type="scientific">Gymnopus androsaceus JB14</name>
    <dbReference type="NCBI Taxonomy" id="1447944"/>
    <lineage>
        <taxon>Eukaryota</taxon>
        <taxon>Fungi</taxon>
        <taxon>Dikarya</taxon>
        <taxon>Basidiomycota</taxon>
        <taxon>Agaricomycotina</taxon>
        <taxon>Agaricomycetes</taxon>
        <taxon>Agaricomycetidae</taxon>
        <taxon>Agaricales</taxon>
        <taxon>Marasmiineae</taxon>
        <taxon>Omphalotaceae</taxon>
        <taxon>Gymnopus</taxon>
    </lineage>
</organism>
<comment type="subcellular location">
    <subcellularLocation>
        <location evidence="3">Secreted</location>
    </subcellularLocation>
</comment>
<keyword evidence="14" id="KW-0732">Signal</keyword>
<dbReference type="GO" id="GO:0005507">
    <property type="term" value="F:copper ion binding"/>
    <property type="evidence" value="ECO:0007669"/>
    <property type="project" value="InterPro"/>
</dbReference>
<sequence length="522" mass="55452">MLPLLLLASVSGAFASIGPVTDLNIVNGFLQPDGFNRSFVLAEGVFPGHSLWATLSGDNFQINVIDSLTNDTMLLSTSIHWHGLFQATTNWADGTSSFVNQCPIAANNSFLYNFNVPGQAGTFWYHSHLSTQYCDGLRGPLVIYDPEDPYADLYDVDDDSTVITLADWYHVPAPLAGAAPTPGSTLINGLGIAYTGGGSLAVINVVQGTRYRFRLVSISCDPNYIFSIDSHTFTVIEVDGVNHLPVVADSIQIYAAQRYSFVLTANQTIDNYWVRANPNRGTAGFLGGINSAILRYSGAPVANPITVDTSVNLLAETSLAPLENPGAPGTDTPDGVDLALNLALSFAAPDFEINGVSFVPPTVPVLLQIISGATTAASLLPAGSVYALPLNSSIQLSFNALTVAAIGGPHPFHLHGHNFDVIRPQGSTEYNYANPVRRDVVATGTGSASDNVTIRFMTDNAGPWFLHCHIDWHLEAGFAIVFAEDAPDTAAANPTPDDWNQLCPIYDSLTPEQLGGGGGPTV</sequence>
<evidence type="ECO:0000256" key="12">
    <source>
        <dbReference type="ARBA" id="ARBA00023180"/>
    </source>
</evidence>
<evidence type="ECO:0000259" key="15">
    <source>
        <dbReference type="Pfam" id="PF00394"/>
    </source>
</evidence>
<dbReference type="Gene3D" id="2.60.40.420">
    <property type="entry name" value="Cupredoxins - blue copper proteins"/>
    <property type="match status" value="3"/>
</dbReference>
<evidence type="ECO:0000256" key="7">
    <source>
        <dbReference type="ARBA" id="ARBA00022723"/>
    </source>
</evidence>
<accession>A0A6A4HKX0</accession>
<name>A0A6A4HKX0_9AGAR</name>
<keyword evidence="6" id="KW-0964">Secreted</keyword>
<keyword evidence="12" id="KW-0325">Glycoprotein</keyword>
<evidence type="ECO:0000256" key="1">
    <source>
        <dbReference type="ARBA" id="ARBA00000349"/>
    </source>
</evidence>
<dbReference type="Pfam" id="PF00394">
    <property type="entry name" value="Cu-oxidase"/>
    <property type="match status" value="1"/>
</dbReference>
<dbReference type="FunFam" id="2.60.40.420:FF:000045">
    <property type="entry name" value="Laccase 2"/>
    <property type="match status" value="1"/>
</dbReference>
<keyword evidence="9" id="KW-0560">Oxidoreductase</keyword>
<feature type="signal peptide" evidence="14">
    <location>
        <begin position="1"/>
        <end position="15"/>
    </location>
</feature>
<proteinExistence type="inferred from homology"/>
<dbReference type="InterPro" id="IPR045087">
    <property type="entry name" value="Cu-oxidase_fam"/>
</dbReference>
<keyword evidence="19" id="KW-1185">Reference proteome</keyword>
<feature type="domain" description="Plastocyanin-like" evidence="17">
    <location>
        <begin position="32"/>
        <end position="147"/>
    </location>
</feature>
<evidence type="ECO:0000256" key="9">
    <source>
        <dbReference type="ARBA" id="ARBA00023002"/>
    </source>
</evidence>
<evidence type="ECO:0000256" key="5">
    <source>
        <dbReference type="ARBA" id="ARBA00012297"/>
    </source>
</evidence>
<comment type="cofactor">
    <cofactor evidence="2">
        <name>Cu cation</name>
        <dbReference type="ChEBI" id="CHEBI:23378"/>
    </cofactor>
</comment>
<evidence type="ECO:0000313" key="19">
    <source>
        <dbReference type="Proteomes" id="UP000799118"/>
    </source>
</evidence>
<evidence type="ECO:0000256" key="14">
    <source>
        <dbReference type="SAM" id="SignalP"/>
    </source>
</evidence>
<dbReference type="InterPro" id="IPR011706">
    <property type="entry name" value="Cu-oxidase_C"/>
</dbReference>
<gene>
    <name evidence="18" type="ORF">BT96DRAFT_883233</name>
</gene>
<dbReference type="OrthoDB" id="2121828at2759"/>
<evidence type="ECO:0000256" key="8">
    <source>
        <dbReference type="ARBA" id="ARBA00022737"/>
    </source>
</evidence>
<dbReference type="PANTHER" id="PTHR11709">
    <property type="entry name" value="MULTI-COPPER OXIDASE"/>
    <property type="match status" value="1"/>
</dbReference>
<evidence type="ECO:0000256" key="11">
    <source>
        <dbReference type="ARBA" id="ARBA00023157"/>
    </source>
</evidence>
<feature type="domain" description="Plastocyanin-like" evidence="15">
    <location>
        <begin position="160"/>
        <end position="299"/>
    </location>
</feature>
<dbReference type="EMBL" id="ML769487">
    <property type="protein sequence ID" value="KAE9398108.1"/>
    <property type="molecule type" value="Genomic_DNA"/>
</dbReference>
<evidence type="ECO:0000259" key="17">
    <source>
        <dbReference type="Pfam" id="PF07732"/>
    </source>
</evidence>
<reference evidence="18" key="1">
    <citation type="journal article" date="2019" name="Environ. Microbiol.">
        <title>Fungal ecological strategies reflected in gene transcription - a case study of two litter decomposers.</title>
        <authorList>
            <person name="Barbi F."/>
            <person name="Kohler A."/>
            <person name="Barry K."/>
            <person name="Baskaran P."/>
            <person name="Daum C."/>
            <person name="Fauchery L."/>
            <person name="Ihrmark K."/>
            <person name="Kuo A."/>
            <person name="LaButti K."/>
            <person name="Lipzen A."/>
            <person name="Morin E."/>
            <person name="Grigoriev I.V."/>
            <person name="Henrissat B."/>
            <person name="Lindahl B."/>
            <person name="Martin F."/>
        </authorList>
    </citation>
    <scope>NUCLEOTIDE SEQUENCE</scope>
    <source>
        <strain evidence="18">JB14</strain>
    </source>
</reference>
<dbReference type="InterPro" id="IPR011707">
    <property type="entry name" value="Cu-oxidase-like_N"/>
</dbReference>
<keyword evidence="8" id="KW-0677">Repeat</keyword>
<evidence type="ECO:0000256" key="4">
    <source>
        <dbReference type="ARBA" id="ARBA00010609"/>
    </source>
</evidence>
<dbReference type="FunFam" id="2.60.40.420:FF:000112">
    <property type="entry name" value="Laccase B"/>
    <property type="match status" value="1"/>
</dbReference>
<dbReference type="InterPro" id="IPR001117">
    <property type="entry name" value="Cu-oxidase_2nd"/>
</dbReference>
<protein>
    <recommendedName>
        <fullName evidence="5">laccase</fullName>
        <ecNumber evidence="5">1.10.3.2</ecNumber>
    </recommendedName>
</protein>
<keyword evidence="7" id="KW-0479">Metal-binding</keyword>
<keyword evidence="10" id="KW-0186">Copper</keyword>
<evidence type="ECO:0000313" key="18">
    <source>
        <dbReference type="EMBL" id="KAE9398108.1"/>
    </source>
</evidence>
<evidence type="ECO:0000256" key="6">
    <source>
        <dbReference type="ARBA" id="ARBA00022525"/>
    </source>
</evidence>
<feature type="domain" description="Plastocyanin-like" evidence="16">
    <location>
        <begin position="359"/>
        <end position="486"/>
    </location>
</feature>
<evidence type="ECO:0000256" key="13">
    <source>
        <dbReference type="ARBA" id="ARBA00023185"/>
    </source>
</evidence>
<dbReference type="InterPro" id="IPR033138">
    <property type="entry name" value="Cu_oxidase_CS"/>
</dbReference>
<evidence type="ECO:0000256" key="10">
    <source>
        <dbReference type="ARBA" id="ARBA00023008"/>
    </source>
</evidence>
<dbReference type="PROSITE" id="PS00079">
    <property type="entry name" value="MULTICOPPER_OXIDASE1"/>
    <property type="match status" value="1"/>
</dbReference>
<evidence type="ECO:0000256" key="3">
    <source>
        <dbReference type="ARBA" id="ARBA00004613"/>
    </source>
</evidence>
<dbReference type="GO" id="GO:0052716">
    <property type="term" value="F:hydroquinone:oxygen oxidoreductase activity"/>
    <property type="evidence" value="ECO:0007669"/>
    <property type="project" value="UniProtKB-EC"/>
</dbReference>
<dbReference type="InterPro" id="IPR008972">
    <property type="entry name" value="Cupredoxin"/>
</dbReference>
<keyword evidence="11" id="KW-1015">Disulfide bond</keyword>
<dbReference type="Pfam" id="PF07732">
    <property type="entry name" value="Cu-oxidase_3"/>
    <property type="match status" value="1"/>
</dbReference>
<dbReference type="AlphaFoldDB" id="A0A6A4HKX0"/>
<comment type="similarity">
    <text evidence="4">Belongs to the multicopper oxidase family.</text>
</comment>
<dbReference type="PANTHER" id="PTHR11709:SF511">
    <property type="entry name" value="LACCASE"/>
    <property type="match status" value="1"/>
</dbReference>